<evidence type="ECO:0000313" key="2">
    <source>
        <dbReference type="Proteomes" id="UP000828390"/>
    </source>
</evidence>
<reference evidence="1" key="1">
    <citation type="journal article" date="2019" name="bioRxiv">
        <title>The Genome of the Zebra Mussel, Dreissena polymorpha: A Resource for Invasive Species Research.</title>
        <authorList>
            <person name="McCartney M.A."/>
            <person name="Auch B."/>
            <person name="Kono T."/>
            <person name="Mallez S."/>
            <person name="Zhang Y."/>
            <person name="Obille A."/>
            <person name="Becker A."/>
            <person name="Abrahante J.E."/>
            <person name="Garbe J."/>
            <person name="Badalamenti J.P."/>
            <person name="Herman A."/>
            <person name="Mangelson H."/>
            <person name="Liachko I."/>
            <person name="Sullivan S."/>
            <person name="Sone E.D."/>
            <person name="Koren S."/>
            <person name="Silverstein K.A.T."/>
            <person name="Beckman K.B."/>
            <person name="Gohl D.M."/>
        </authorList>
    </citation>
    <scope>NUCLEOTIDE SEQUENCE</scope>
    <source>
        <strain evidence="1">Duluth1</strain>
        <tissue evidence="1">Whole animal</tissue>
    </source>
</reference>
<reference evidence="1" key="2">
    <citation type="submission" date="2020-11" db="EMBL/GenBank/DDBJ databases">
        <authorList>
            <person name="McCartney M.A."/>
            <person name="Auch B."/>
            <person name="Kono T."/>
            <person name="Mallez S."/>
            <person name="Becker A."/>
            <person name="Gohl D.M."/>
            <person name="Silverstein K.A.T."/>
            <person name="Koren S."/>
            <person name="Bechman K.B."/>
            <person name="Herman A."/>
            <person name="Abrahante J.E."/>
            <person name="Garbe J."/>
        </authorList>
    </citation>
    <scope>NUCLEOTIDE SEQUENCE</scope>
    <source>
        <strain evidence="1">Duluth1</strain>
        <tissue evidence="1">Whole animal</tissue>
    </source>
</reference>
<evidence type="ECO:0000313" key="1">
    <source>
        <dbReference type="EMBL" id="KAH3843452.1"/>
    </source>
</evidence>
<comment type="caution">
    <text evidence="1">The sequence shown here is derived from an EMBL/GenBank/DDBJ whole genome shotgun (WGS) entry which is preliminary data.</text>
</comment>
<keyword evidence="2" id="KW-1185">Reference proteome</keyword>
<protein>
    <submittedName>
        <fullName evidence="1">Uncharacterized protein</fullName>
    </submittedName>
</protein>
<dbReference type="EMBL" id="JAIWYP010000004">
    <property type="protein sequence ID" value="KAH3843452.1"/>
    <property type="molecule type" value="Genomic_DNA"/>
</dbReference>
<accession>A0A9D4QUR3</accession>
<proteinExistence type="predicted"/>
<organism evidence="1 2">
    <name type="scientific">Dreissena polymorpha</name>
    <name type="common">Zebra mussel</name>
    <name type="synonym">Mytilus polymorpha</name>
    <dbReference type="NCBI Taxonomy" id="45954"/>
    <lineage>
        <taxon>Eukaryota</taxon>
        <taxon>Metazoa</taxon>
        <taxon>Spiralia</taxon>
        <taxon>Lophotrochozoa</taxon>
        <taxon>Mollusca</taxon>
        <taxon>Bivalvia</taxon>
        <taxon>Autobranchia</taxon>
        <taxon>Heteroconchia</taxon>
        <taxon>Euheterodonta</taxon>
        <taxon>Imparidentia</taxon>
        <taxon>Neoheterodontei</taxon>
        <taxon>Myida</taxon>
        <taxon>Dreissenoidea</taxon>
        <taxon>Dreissenidae</taxon>
        <taxon>Dreissena</taxon>
    </lineage>
</organism>
<dbReference type="AlphaFoldDB" id="A0A9D4QUR3"/>
<gene>
    <name evidence="1" type="ORF">DPMN_116970</name>
</gene>
<dbReference type="Proteomes" id="UP000828390">
    <property type="component" value="Unassembled WGS sequence"/>
</dbReference>
<name>A0A9D4QUR3_DREPO</name>
<sequence>MAAVVASPPCLISSEGTLSTTGDFPGLRLLPPQTTHCMEISGSAKHRNHDMF</sequence>